<organism evidence="2 3">
    <name type="scientific">Aspergillus indologenus CBS 114.80</name>
    <dbReference type="NCBI Taxonomy" id="1450541"/>
    <lineage>
        <taxon>Eukaryota</taxon>
        <taxon>Fungi</taxon>
        <taxon>Dikarya</taxon>
        <taxon>Ascomycota</taxon>
        <taxon>Pezizomycotina</taxon>
        <taxon>Eurotiomycetes</taxon>
        <taxon>Eurotiomycetidae</taxon>
        <taxon>Eurotiales</taxon>
        <taxon>Aspergillaceae</taxon>
        <taxon>Aspergillus</taxon>
        <taxon>Aspergillus subgen. Circumdati</taxon>
    </lineage>
</organism>
<feature type="compositionally biased region" description="Polar residues" evidence="1">
    <location>
        <begin position="165"/>
        <end position="180"/>
    </location>
</feature>
<reference evidence="2 3" key="1">
    <citation type="submission" date="2018-02" db="EMBL/GenBank/DDBJ databases">
        <title>The genomes of Aspergillus section Nigri reveals drivers in fungal speciation.</title>
        <authorList>
            <consortium name="DOE Joint Genome Institute"/>
            <person name="Vesth T.C."/>
            <person name="Nybo J."/>
            <person name="Theobald S."/>
            <person name="Brandl J."/>
            <person name="Frisvad J.C."/>
            <person name="Nielsen K.F."/>
            <person name="Lyhne E.K."/>
            <person name="Kogle M.E."/>
            <person name="Kuo A."/>
            <person name="Riley R."/>
            <person name="Clum A."/>
            <person name="Nolan M."/>
            <person name="Lipzen A."/>
            <person name="Salamov A."/>
            <person name="Henrissat B."/>
            <person name="Wiebenga A."/>
            <person name="De vries R.P."/>
            <person name="Grigoriev I.V."/>
            <person name="Mortensen U.H."/>
            <person name="Andersen M.R."/>
            <person name="Baker S.E."/>
        </authorList>
    </citation>
    <scope>NUCLEOTIDE SEQUENCE [LARGE SCALE GENOMIC DNA]</scope>
    <source>
        <strain evidence="2 3">CBS 114.80</strain>
    </source>
</reference>
<feature type="compositionally biased region" description="Basic and acidic residues" evidence="1">
    <location>
        <begin position="152"/>
        <end position="164"/>
    </location>
</feature>
<name>A0A2V5IE11_9EURO</name>
<feature type="compositionally biased region" description="Polar residues" evidence="1">
    <location>
        <begin position="199"/>
        <end position="209"/>
    </location>
</feature>
<accession>A0A2V5IE11</accession>
<evidence type="ECO:0000256" key="1">
    <source>
        <dbReference type="SAM" id="MobiDB-lite"/>
    </source>
</evidence>
<evidence type="ECO:0000313" key="2">
    <source>
        <dbReference type="EMBL" id="PYI34985.1"/>
    </source>
</evidence>
<proteinExistence type="predicted"/>
<dbReference type="Proteomes" id="UP000248817">
    <property type="component" value="Unassembled WGS sequence"/>
</dbReference>
<dbReference type="EMBL" id="KZ825472">
    <property type="protein sequence ID" value="PYI34985.1"/>
    <property type="molecule type" value="Genomic_DNA"/>
</dbReference>
<dbReference type="AlphaFoldDB" id="A0A2V5IE11"/>
<evidence type="ECO:0000313" key="3">
    <source>
        <dbReference type="Proteomes" id="UP000248817"/>
    </source>
</evidence>
<sequence length="289" mass="31642">MEIDLILMRRSGNVSLPSIGKAISVWTLVLRRGSGKFDSCSDTIVQAAPDARKVYLYSHGNTAVLKGWTSDEGIARLTKLEELIVEIRPQVKNNEKDCNASKARFQDRIGKQCSHGLPEIDVQVVPFCASLNENTADDTATDPSRPSMNARADLKEMSEPEDWKLSSSWKRALSEENQSTRQRDSVWGPVNMASPWPRVSNQGPSTELSDSAPVSLPGILKICLATEYGEISRVHFLEKADFILSGEIIPGVWKGQTVQSSSFATAYAAELTAHPSGHGAFVPEDRGGR</sequence>
<feature type="region of interest" description="Disordered" evidence="1">
    <location>
        <begin position="134"/>
        <end position="211"/>
    </location>
</feature>
<keyword evidence="3" id="KW-1185">Reference proteome</keyword>
<gene>
    <name evidence="2" type="ORF">BP00DRAFT_412513</name>
</gene>
<protein>
    <submittedName>
        <fullName evidence="2">Uncharacterized protein</fullName>
    </submittedName>
</protein>